<dbReference type="Proteomes" id="UP001152592">
    <property type="component" value="Unassembled WGS sequence"/>
</dbReference>
<dbReference type="OrthoDB" id="71302at2759"/>
<comment type="caution">
    <text evidence="1">The sequence shown here is derived from an EMBL/GenBank/DDBJ whole genome shotgun (WGS) entry which is preliminary data.</text>
</comment>
<accession>A0A9W4JJ52</accession>
<dbReference type="EMBL" id="CAJVPD010000258">
    <property type="protein sequence ID" value="CAG8403114.1"/>
    <property type="molecule type" value="Genomic_DNA"/>
</dbReference>
<reference evidence="1" key="1">
    <citation type="submission" date="2021-07" db="EMBL/GenBank/DDBJ databases">
        <authorList>
            <person name="Branca A.L. A."/>
        </authorList>
    </citation>
    <scope>NUCLEOTIDE SEQUENCE</scope>
</reference>
<organism evidence="1 2">
    <name type="scientific">Penicillium salamii</name>
    <dbReference type="NCBI Taxonomy" id="1612424"/>
    <lineage>
        <taxon>Eukaryota</taxon>
        <taxon>Fungi</taxon>
        <taxon>Dikarya</taxon>
        <taxon>Ascomycota</taxon>
        <taxon>Pezizomycotina</taxon>
        <taxon>Eurotiomycetes</taxon>
        <taxon>Eurotiomycetidae</taxon>
        <taxon>Eurotiales</taxon>
        <taxon>Aspergillaceae</taxon>
        <taxon>Penicillium</taxon>
    </lineage>
</organism>
<protein>
    <submittedName>
        <fullName evidence="1">Uncharacterized protein</fullName>
    </submittedName>
</protein>
<evidence type="ECO:0000313" key="1">
    <source>
        <dbReference type="EMBL" id="CAG8403114.1"/>
    </source>
</evidence>
<gene>
    <name evidence="1" type="ORF">PSALAMII_LOCUS7897</name>
</gene>
<proteinExistence type="predicted"/>
<evidence type="ECO:0000313" key="2">
    <source>
        <dbReference type="Proteomes" id="UP001152592"/>
    </source>
</evidence>
<dbReference type="AlphaFoldDB" id="A0A9W4JJ52"/>
<sequence>MYVWLSATYNETIFLRQRHNDTRWVVDCSPVILASDAYNTASSANMSPTVTMRGCFLYIASLALPQGPVYNQLSSEQWVCNKNLE</sequence>
<name>A0A9W4JJ52_9EURO</name>